<proteinExistence type="predicted"/>
<dbReference type="InterPro" id="IPR024747">
    <property type="entry name" value="Pyridox_Oxase-rel"/>
</dbReference>
<dbReference type="InterPro" id="IPR012349">
    <property type="entry name" value="Split_barrel_FMN-bd"/>
</dbReference>
<sequence>MDEAQVIALNEPEMWVLLDKTPMGRLAVAAAGELDIFPVNYIVDDGSLLFRTAAGTKLVELTVNARVAFEIDGYDDTTAWSVVVKGSAARLDHQAEIDRADTLPLTPWIPTLKYTYVRVNPTSLSGRSFRVGPEPDRYDV</sequence>
<dbReference type="RefSeq" id="WP_308421907.1">
    <property type="nucleotide sequence ID" value="NZ_BMLC01000003.1"/>
</dbReference>
<dbReference type="Pfam" id="PF12900">
    <property type="entry name" value="Pyridox_ox_2"/>
    <property type="match status" value="1"/>
</dbReference>
<keyword evidence="2" id="KW-1185">Reference proteome</keyword>
<dbReference type="Proteomes" id="UP000219440">
    <property type="component" value="Unassembled WGS sequence"/>
</dbReference>
<dbReference type="SUPFAM" id="SSF50475">
    <property type="entry name" value="FMN-binding split barrel"/>
    <property type="match status" value="1"/>
</dbReference>
<dbReference type="AlphaFoldDB" id="A0A2C8ZWC9"/>
<gene>
    <name evidence="1" type="ORF">SAMN06296378_2148</name>
</gene>
<name>A0A2C8ZWC9_9MICO</name>
<evidence type="ECO:0000313" key="1">
    <source>
        <dbReference type="EMBL" id="SOE70139.1"/>
    </source>
</evidence>
<protein>
    <submittedName>
        <fullName evidence="1">Nitroimidazol reductase NimA, pyridoxamine 5'-phosphate oxidase superfamily</fullName>
    </submittedName>
</protein>
<organism evidence="1 2">
    <name type="scientific">Salinibacterium xinjiangense</name>
    <dbReference type="NCBI Taxonomy" id="386302"/>
    <lineage>
        <taxon>Bacteria</taxon>
        <taxon>Bacillati</taxon>
        <taxon>Actinomycetota</taxon>
        <taxon>Actinomycetes</taxon>
        <taxon>Micrococcales</taxon>
        <taxon>Microbacteriaceae</taxon>
        <taxon>Salinibacterium</taxon>
    </lineage>
</organism>
<dbReference type="EMBL" id="OCST01000004">
    <property type="protein sequence ID" value="SOE70139.1"/>
    <property type="molecule type" value="Genomic_DNA"/>
</dbReference>
<accession>A0A2C8ZWC9</accession>
<evidence type="ECO:0000313" key="2">
    <source>
        <dbReference type="Proteomes" id="UP000219440"/>
    </source>
</evidence>
<reference evidence="1 2" key="1">
    <citation type="submission" date="2017-09" db="EMBL/GenBank/DDBJ databases">
        <authorList>
            <person name="Ehlers B."/>
            <person name="Leendertz F.H."/>
        </authorList>
    </citation>
    <scope>NUCLEOTIDE SEQUENCE [LARGE SCALE GENOMIC DNA]</scope>
    <source>
        <strain evidence="1 2">CGMCC 1.05381</strain>
    </source>
</reference>
<dbReference type="Gene3D" id="2.30.110.10">
    <property type="entry name" value="Electron Transport, Fmn-binding Protein, Chain A"/>
    <property type="match status" value="1"/>
</dbReference>